<comment type="similarity">
    <text evidence="1 5 7">Belongs to the spermidine/spermine synthase family.</text>
</comment>
<dbReference type="EMBL" id="FPAZ01000028">
    <property type="protein sequence ID" value="SFU01726.1"/>
    <property type="molecule type" value="Genomic_DNA"/>
</dbReference>
<dbReference type="InterPro" id="IPR001045">
    <property type="entry name" value="Spermi_synthase"/>
</dbReference>
<evidence type="ECO:0000256" key="8">
    <source>
        <dbReference type="RuleBase" id="RU003837"/>
    </source>
</evidence>
<comment type="function">
    <text evidence="5">Catalyzes the irreversible transfer of a propylamine group from the amino donor S-adenosylmethioninamine (decarboxy-AdoMet) to putrescine (1,4-diaminobutane) to yield spermidine.</text>
</comment>
<dbReference type="AlphaFoldDB" id="A0AAD0WAV8"/>
<dbReference type="InterPro" id="IPR030374">
    <property type="entry name" value="PABS"/>
</dbReference>
<comment type="catalytic activity">
    <reaction evidence="5 8">
        <text>S-adenosyl 3-(methylsulfanyl)propylamine + putrescine = S-methyl-5'-thioadenosine + spermidine + H(+)</text>
        <dbReference type="Rhea" id="RHEA:12721"/>
        <dbReference type="ChEBI" id="CHEBI:15378"/>
        <dbReference type="ChEBI" id="CHEBI:17509"/>
        <dbReference type="ChEBI" id="CHEBI:57443"/>
        <dbReference type="ChEBI" id="CHEBI:57834"/>
        <dbReference type="ChEBI" id="CHEBI:326268"/>
        <dbReference type="EC" id="2.5.1.16"/>
    </reaction>
</comment>
<dbReference type="InterPro" id="IPR029063">
    <property type="entry name" value="SAM-dependent_MTases_sf"/>
</dbReference>
<evidence type="ECO:0000256" key="5">
    <source>
        <dbReference type="HAMAP-Rule" id="MF_00198"/>
    </source>
</evidence>
<gene>
    <name evidence="5" type="primary">speE</name>
    <name evidence="10" type="ORF">D0907_01415</name>
    <name evidence="11" type="ORF">SAMN04487854_12813</name>
</gene>
<dbReference type="NCBIfam" id="NF002010">
    <property type="entry name" value="PRK00811.1"/>
    <property type="match status" value="1"/>
</dbReference>
<sequence length="287" mass="32120">MANLDQNNWFTEISDRDGSAFSLRINKKLDEQQSPFQKVEMYETTDFGNLMIIDGCTMVSSRENFFYHEMISHPALLAHPNPKNVVIIGGGDCGTLREVLKHPGVESVTQIDIDEVVTQMSLKYFPELCESNQDPRATVMFDDGIKYMREAAPESIDVVIVDGTDPVGPGEGLFNHAFYTSCLTALRPGGILIQQSESPLMHMPLLVEMRDAMKDVGFNDLQTLPFPQPIYPSGLWSVTLARKSQAFDGFREDDANTLAEGTEYYNAGIHYGALATPNYMKRAFEKK</sequence>
<comment type="subunit">
    <text evidence="5">Homodimer or homotetramer.</text>
</comment>
<comment type="caution">
    <text evidence="5">Lacks conserved residue(s) required for the propagation of feature annotation.</text>
</comment>
<evidence type="ECO:0000256" key="2">
    <source>
        <dbReference type="ARBA" id="ARBA00022679"/>
    </source>
</evidence>
<dbReference type="EMBL" id="CP032090">
    <property type="protein sequence ID" value="AXV64027.1"/>
    <property type="molecule type" value="Genomic_DNA"/>
</dbReference>
<accession>A0AAD0WAV8</accession>
<dbReference type="InterPro" id="IPR035246">
    <property type="entry name" value="Spermidine_synt_N"/>
</dbReference>
<dbReference type="PANTHER" id="PTHR11558">
    <property type="entry name" value="SPERMIDINE/SPERMINE SYNTHASE"/>
    <property type="match status" value="1"/>
</dbReference>
<evidence type="ECO:0000256" key="1">
    <source>
        <dbReference type="ARBA" id="ARBA00007867"/>
    </source>
</evidence>
<reference evidence="10 13" key="2">
    <citation type="submission" date="2018-08" db="EMBL/GenBank/DDBJ databases">
        <title>Draft genome sequence of Pseudoalteromonas donghaensis HJ51.</title>
        <authorList>
            <person name="Oh J."/>
            <person name="Roh D."/>
        </authorList>
    </citation>
    <scope>NUCLEOTIDE SEQUENCE [LARGE SCALE GENOMIC DNA]</scope>
    <source>
        <strain evidence="10 13">HJ51</strain>
    </source>
</reference>
<feature type="binding site" evidence="5">
    <location>
        <position position="92"/>
    </location>
    <ligand>
        <name>spermidine</name>
        <dbReference type="ChEBI" id="CHEBI:57834"/>
    </ligand>
</feature>
<dbReference type="RefSeq" id="WP_074989836.1">
    <property type="nucleotide sequence ID" value="NZ_CP032090.1"/>
</dbReference>
<keyword evidence="4 5" id="KW-0620">Polyamine biosynthesis</keyword>
<dbReference type="NCBIfam" id="TIGR00417">
    <property type="entry name" value="speE"/>
    <property type="match status" value="1"/>
</dbReference>
<keyword evidence="12" id="KW-1185">Reference proteome</keyword>
<dbReference type="SUPFAM" id="SSF53335">
    <property type="entry name" value="S-adenosyl-L-methionine-dependent methyltransferases"/>
    <property type="match status" value="1"/>
</dbReference>
<dbReference type="Proteomes" id="UP000264605">
    <property type="component" value="Chromosome"/>
</dbReference>
<organism evidence="10 13">
    <name type="scientific">Pseudoalteromonas lipolytica</name>
    <dbReference type="NCBI Taxonomy" id="570156"/>
    <lineage>
        <taxon>Bacteria</taxon>
        <taxon>Pseudomonadati</taxon>
        <taxon>Pseudomonadota</taxon>
        <taxon>Gammaproteobacteria</taxon>
        <taxon>Alteromonadales</taxon>
        <taxon>Pseudoalteromonadaceae</taxon>
        <taxon>Pseudoalteromonas</taxon>
    </lineage>
</organism>
<feature type="binding site" evidence="5">
    <location>
        <position position="37"/>
    </location>
    <ligand>
        <name>S-methyl-5'-thioadenosine</name>
        <dbReference type="ChEBI" id="CHEBI:17509"/>
    </ligand>
</feature>
<dbReference type="PROSITE" id="PS51006">
    <property type="entry name" value="PABS_2"/>
    <property type="match status" value="1"/>
</dbReference>
<evidence type="ECO:0000256" key="3">
    <source>
        <dbReference type="ARBA" id="ARBA00023066"/>
    </source>
</evidence>
<dbReference type="InterPro" id="IPR030373">
    <property type="entry name" value="PABS_CS"/>
</dbReference>
<evidence type="ECO:0000313" key="12">
    <source>
        <dbReference type="Proteomes" id="UP000183805"/>
    </source>
</evidence>
<evidence type="ECO:0000313" key="11">
    <source>
        <dbReference type="EMBL" id="SFU01726.1"/>
    </source>
</evidence>
<evidence type="ECO:0000313" key="13">
    <source>
        <dbReference type="Proteomes" id="UP000264605"/>
    </source>
</evidence>
<evidence type="ECO:0000256" key="7">
    <source>
        <dbReference type="RuleBase" id="RU003836"/>
    </source>
</evidence>
<evidence type="ECO:0000313" key="10">
    <source>
        <dbReference type="EMBL" id="AXV64027.1"/>
    </source>
</evidence>
<protein>
    <recommendedName>
        <fullName evidence="5">Polyamine aminopropyltransferase</fullName>
    </recommendedName>
    <alternativeName>
        <fullName evidence="5">Putrescine aminopropyltransferase</fullName>
        <shortName evidence="5">PAPT</shortName>
    </alternativeName>
    <alternativeName>
        <fullName evidence="5">Spermidine synthase</fullName>
        <shortName evidence="5">SPDS</shortName>
        <shortName evidence="5">SPDSY</shortName>
        <ecNumber evidence="5">2.5.1.16</ecNumber>
    </alternativeName>
</protein>
<name>A0AAD0WAV8_9GAMM</name>
<keyword evidence="3 5" id="KW-0745">Spermidine biosynthesis</keyword>
<dbReference type="KEGG" id="pdj:D0907_01415"/>
<evidence type="ECO:0000256" key="4">
    <source>
        <dbReference type="ARBA" id="ARBA00023115"/>
    </source>
</evidence>
<evidence type="ECO:0000259" key="9">
    <source>
        <dbReference type="PROSITE" id="PS51006"/>
    </source>
</evidence>
<dbReference type="CDD" id="cd02440">
    <property type="entry name" value="AdoMet_MTases"/>
    <property type="match status" value="1"/>
</dbReference>
<dbReference type="GeneID" id="99504095"/>
<reference evidence="11 12" key="1">
    <citation type="submission" date="2016-10" db="EMBL/GenBank/DDBJ databases">
        <authorList>
            <person name="Varghese N."/>
            <person name="Submissions S."/>
        </authorList>
    </citation>
    <scope>NUCLEOTIDE SEQUENCE [LARGE SCALE GENOMIC DNA]</scope>
    <source>
        <strain evidence="11 12">CGMCC 1.8499</strain>
    </source>
</reference>
<dbReference type="GO" id="GO:0008295">
    <property type="term" value="P:spermidine biosynthetic process"/>
    <property type="evidence" value="ECO:0007669"/>
    <property type="project" value="UniProtKB-UniRule"/>
</dbReference>
<dbReference type="Gene3D" id="3.40.50.150">
    <property type="entry name" value="Vaccinia Virus protein VP39"/>
    <property type="match status" value="1"/>
</dbReference>
<evidence type="ECO:0000256" key="6">
    <source>
        <dbReference type="PROSITE-ProRule" id="PRU00354"/>
    </source>
</evidence>
<dbReference type="HAMAP" id="MF_00198">
    <property type="entry name" value="Spermidine_synth"/>
    <property type="match status" value="1"/>
</dbReference>
<feature type="binding site" evidence="5">
    <location>
        <position position="68"/>
    </location>
    <ligand>
        <name>spermidine</name>
        <dbReference type="ChEBI" id="CHEBI:57834"/>
    </ligand>
</feature>
<feature type="binding site" evidence="5">
    <location>
        <begin position="143"/>
        <end position="144"/>
    </location>
    <ligand>
        <name>S-methyl-5'-thioadenosine</name>
        <dbReference type="ChEBI" id="CHEBI:17509"/>
    </ligand>
</feature>
<dbReference type="Gene3D" id="2.30.140.10">
    <property type="entry name" value="Spermidine synthase, tetramerisation domain"/>
    <property type="match status" value="1"/>
</dbReference>
<proteinExistence type="inferred from homology"/>
<comment type="pathway">
    <text evidence="5">Amine and polyamine biosynthesis; spermidine biosynthesis; spermidine from putrescine: step 1/1.</text>
</comment>
<dbReference type="Pfam" id="PF17284">
    <property type="entry name" value="Spermine_synt_N"/>
    <property type="match status" value="1"/>
</dbReference>
<feature type="active site" description="Proton acceptor" evidence="5 6">
    <location>
        <position position="162"/>
    </location>
</feature>
<dbReference type="PROSITE" id="PS01330">
    <property type="entry name" value="PABS_1"/>
    <property type="match status" value="1"/>
</dbReference>
<dbReference type="PANTHER" id="PTHR11558:SF11">
    <property type="entry name" value="SPERMIDINE SYNTHASE"/>
    <property type="match status" value="1"/>
</dbReference>
<dbReference type="Pfam" id="PF01564">
    <property type="entry name" value="Spermine_synth"/>
    <property type="match status" value="1"/>
</dbReference>
<feature type="binding site" evidence="5">
    <location>
        <position position="112"/>
    </location>
    <ligand>
        <name>S-methyl-5'-thioadenosine</name>
        <dbReference type="ChEBI" id="CHEBI:17509"/>
    </ligand>
</feature>
<feature type="binding site" evidence="5">
    <location>
        <position position="169"/>
    </location>
    <ligand>
        <name>S-methyl-5'-thioadenosine</name>
        <dbReference type="ChEBI" id="CHEBI:17509"/>
    </ligand>
</feature>
<dbReference type="GO" id="GO:0004766">
    <property type="term" value="F:spermidine synthase activity"/>
    <property type="evidence" value="ECO:0007669"/>
    <property type="project" value="UniProtKB-UniRule"/>
</dbReference>
<feature type="domain" description="PABS" evidence="9">
    <location>
        <begin position="7"/>
        <end position="243"/>
    </location>
</feature>
<keyword evidence="2 5" id="KW-0808">Transferase</keyword>
<dbReference type="InterPro" id="IPR037163">
    <property type="entry name" value="Spermidine_synt_N_sf"/>
</dbReference>
<dbReference type="Proteomes" id="UP000183805">
    <property type="component" value="Unassembled WGS sequence"/>
</dbReference>
<dbReference type="EC" id="2.5.1.16" evidence="5"/>
<dbReference type="GO" id="GO:0005829">
    <property type="term" value="C:cytosol"/>
    <property type="evidence" value="ECO:0007669"/>
    <property type="project" value="TreeGrafter"/>
</dbReference>